<name>A0A124FXP7_9BACT</name>
<dbReference type="PATRIC" id="fig|294710.3.peg.1718"/>
<protein>
    <recommendedName>
        <fullName evidence="1">Endonuclease/exonuclease/phosphatase domain-containing protein</fullName>
    </recommendedName>
</protein>
<dbReference type="Gene3D" id="3.60.10.10">
    <property type="entry name" value="Endonuclease/exonuclease/phosphatase"/>
    <property type="match status" value="1"/>
</dbReference>
<dbReference type="Pfam" id="PF03372">
    <property type="entry name" value="Exo_endo_phos"/>
    <property type="match status" value="1"/>
</dbReference>
<feature type="domain" description="Endonuclease/exonuclease/phosphatase" evidence="1">
    <location>
        <begin position="6"/>
        <end position="97"/>
    </location>
</feature>
<dbReference type="GO" id="GO:0003824">
    <property type="term" value="F:catalytic activity"/>
    <property type="evidence" value="ECO:0007669"/>
    <property type="project" value="InterPro"/>
</dbReference>
<dbReference type="EMBL" id="LGGN01000008">
    <property type="protein sequence ID" value="KUK78716.1"/>
    <property type="molecule type" value="Genomic_DNA"/>
</dbReference>
<evidence type="ECO:0000313" key="3">
    <source>
        <dbReference type="Proteomes" id="UP000053860"/>
    </source>
</evidence>
<sequence length="106" mass="12008">MKKIRQIAKGYPVICTGDFNATPDSEPVQIILEDGLLNDSYRVTLQPPYGTTGTFNSFHTQVGMTSRIDYIWTTKDIMVNKYGVLNDVQYGHFPSDHFPVMINVSF</sequence>
<proteinExistence type="predicted"/>
<reference evidence="3" key="1">
    <citation type="journal article" date="2015" name="MBio">
        <title>Genome-Resolved Metagenomic Analysis Reveals Roles for Candidate Phyla and Other Microbial Community Members in Biogeochemical Transformations in Oil Reservoirs.</title>
        <authorList>
            <person name="Hu P."/>
            <person name="Tom L."/>
            <person name="Singh A."/>
            <person name="Thomas B.C."/>
            <person name="Baker B.J."/>
            <person name="Piceno Y.M."/>
            <person name="Andersen G.L."/>
            <person name="Banfield J.F."/>
        </authorList>
    </citation>
    <scope>NUCLEOTIDE SEQUENCE [LARGE SCALE GENOMIC DNA]</scope>
</reference>
<gene>
    <name evidence="2" type="ORF">XD92_0107</name>
</gene>
<dbReference type="SUPFAM" id="SSF56219">
    <property type="entry name" value="DNase I-like"/>
    <property type="match status" value="1"/>
</dbReference>
<dbReference type="InterPro" id="IPR005135">
    <property type="entry name" value="Endo/exonuclease/phosphatase"/>
</dbReference>
<comment type="caution">
    <text evidence="2">The sequence shown here is derived from an EMBL/GenBank/DDBJ whole genome shotgun (WGS) entry which is preliminary data.</text>
</comment>
<dbReference type="InterPro" id="IPR036691">
    <property type="entry name" value="Endo/exonu/phosph_ase_sf"/>
</dbReference>
<organism evidence="2 3">
    <name type="scientific">Proteiniphilum acetatigenes</name>
    <dbReference type="NCBI Taxonomy" id="294710"/>
    <lineage>
        <taxon>Bacteria</taxon>
        <taxon>Pseudomonadati</taxon>
        <taxon>Bacteroidota</taxon>
        <taxon>Bacteroidia</taxon>
        <taxon>Bacteroidales</taxon>
        <taxon>Dysgonomonadaceae</taxon>
        <taxon>Proteiniphilum</taxon>
    </lineage>
</organism>
<evidence type="ECO:0000313" key="2">
    <source>
        <dbReference type="EMBL" id="KUK78716.1"/>
    </source>
</evidence>
<dbReference type="Proteomes" id="UP000053860">
    <property type="component" value="Unassembled WGS sequence"/>
</dbReference>
<dbReference type="AlphaFoldDB" id="A0A124FXP7"/>
<accession>A0A124FXP7</accession>
<evidence type="ECO:0000259" key="1">
    <source>
        <dbReference type="Pfam" id="PF03372"/>
    </source>
</evidence>